<proteinExistence type="predicted"/>
<evidence type="ECO:0000256" key="6">
    <source>
        <dbReference type="ARBA" id="ARBA00023136"/>
    </source>
</evidence>
<protein>
    <submittedName>
        <fullName evidence="14">Uncharacterized protein</fullName>
    </submittedName>
</protein>
<dbReference type="OrthoDB" id="10054094at2759"/>
<sequence length="1125" mass="131635">MPTKEEKIPLTPGRRMYNEEKKDVEKGKKSPLRMSTKVSPENPPKKIDGTTREWQNSLDYVKEHFKTYESCGDTKKGHHLVPCVHFGDVCFEDESHRRAKFIRMVDTTPPNEIFDLIATHLKYQAPQLALFFGNFKKTNGCLMADIDSQFHRTRSAWIFTNGLEKSINSFSAERCRTTSIQIGIISANKFFNDKKLTVRNQACKMFAKSDFGMEETLNTKCDVFLCVDDGSNLNSKQDPSVISKFRSSIATYLAEEKRIPSLGIFGKDCIIDDVTTMTSQHVPKIILPGRNGAIDALRIPEEEKVERDTLKFNDPYGKRKTAFRTRMVSVQEQDESLDVANESKENAIQFASEHVKSLYLMKKNEKLLEVILTILAEKYGKDEDQRKTVMAFTILWNQLGIAEKYFHHYMRELTIESDDFFAIFMLCIAYQRMNFLEHFNLFKPKKIKFNFEDLEILYGFGAHDGNTKSLLREEFEKGWKDADIPKLKLFTEMTRLNKHSHAAVTMEHSRNILLRFCKRICKSEQTFLPKVPNKIPAESSHPQVLEEHQIDIVNELFLWSVINGYQELSLWLWDKSYGDESFIRVLIGEEVNLQIKKKMENENIPMLPSKFNDNYETFRDMAVSFLNISFERDHKESIRLLCKKSEVYEDGAEWDTTPLDIAYEIDRCPTFVAHKSVTHLMDSIWTGAMPNNIAWWQVLLMFFCPPFILLYDFDDLELIKYKEVKENETEKVDGLHGVQIKGDKKLSFFKKWQFLLDAPITKFYLSLISYLVFLGFIIHDSIMYDYRSEMQWNEWVPVSFFLSYGTLEVRKILTIDKSGRRKFKEQYSDIWNIFGAILFWCYFVSMVSRLCDYEYGHIFMAITATFSVLMLVKKFLGFYKLGLYIIMIYRMFKEMIIFLFLMGVFLLAYGVGMNSLMAHNQPSLVNIILRPYFLTVLQQTNFMIDKQNTTAGITAWGKPRYSDHGEYVGWVYLIIYLLVGNVLILNLLIAVFGRIYDEVEEQSNAVWSVQRYQTVNEYVRTSRVPHPFSVIADIYRSLEWITWQCCCGQNTLRPRSLSMILYEADLENNKKAKKMLTFFEREIAKEVRKRYEEKNSNNDDVTALTERIEDLTKRIQTLKTKEVVQ</sequence>
<keyword evidence="2" id="KW-0813">Transport</keyword>
<evidence type="ECO:0000256" key="7">
    <source>
        <dbReference type="ARBA" id="ARBA00023303"/>
    </source>
</evidence>
<dbReference type="Pfam" id="PF25508">
    <property type="entry name" value="TRPM2"/>
    <property type="match status" value="1"/>
</dbReference>
<feature type="compositionally biased region" description="Basic and acidic residues" evidence="9">
    <location>
        <begin position="16"/>
        <end position="28"/>
    </location>
</feature>
<keyword evidence="4 10" id="KW-1133">Transmembrane helix</keyword>
<evidence type="ECO:0000259" key="13">
    <source>
        <dbReference type="Pfam" id="PF25508"/>
    </source>
</evidence>
<dbReference type="InterPro" id="IPR005821">
    <property type="entry name" value="Ion_trans_dom"/>
</dbReference>
<evidence type="ECO:0000256" key="4">
    <source>
        <dbReference type="ARBA" id="ARBA00022989"/>
    </source>
</evidence>
<keyword evidence="15" id="KW-1185">Reference proteome</keyword>
<evidence type="ECO:0000256" key="8">
    <source>
        <dbReference type="SAM" id="Coils"/>
    </source>
</evidence>
<evidence type="ECO:0000256" key="10">
    <source>
        <dbReference type="SAM" id="Phobius"/>
    </source>
</evidence>
<organism evidence="14 15">
    <name type="scientific">Clytia hemisphaerica</name>
    <dbReference type="NCBI Taxonomy" id="252671"/>
    <lineage>
        <taxon>Eukaryota</taxon>
        <taxon>Metazoa</taxon>
        <taxon>Cnidaria</taxon>
        <taxon>Hydrozoa</taxon>
        <taxon>Hydroidolina</taxon>
        <taxon>Leptothecata</taxon>
        <taxon>Obeliida</taxon>
        <taxon>Clytiidae</taxon>
        <taxon>Clytia</taxon>
    </lineage>
</organism>
<feature type="domain" description="TRPM-like" evidence="13">
    <location>
        <begin position="505"/>
        <end position="674"/>
    </location>
</feature>
<name>A0A7M5WTC7_9CNID</name>
<evidence type="ECO:0000256" key="9">
    <source>
        <dbReference type="SAM" id="MobiDB-lite"/>
    </source>
</evidence>
<feature type="transmembrane region" description="Helical" evidence="10">
    <location>
        <begin position="754"/>
        <end position="778"/>
    </location>
</feature>
<evidence type="ECO:0000256" key="1">
    <source>
        <dbReference type="ARBA" id="ARBA00004141"/>
    </source>
</evidence>
<dbReference type="GO" id="GO:0005886">
    <property type="term" value="C:plasma membrane"/>
    <property type="evidence" value="ECO:0007669"/>
    <property type="project" value="TreeGrafter"/>
</dbReference>
<dbReference type="PANTHER" id="PTHR13800:SF1">
    <property type="entry name" value="TRANSIENT RECEPTOR POTENTIAL CATION CHANNEL TRPM"/>
    <property type="match status" value="1"/>
</dbReference>
<evidence type="ECO:0000256" key="3">
    <source>
        <dbReference type="ARBA" id="ARBA00022692"/>
    </source>
</evidence>
<dbReference type="InterPro" id="IPR050927">
    <property type="entry name" value="TRPM"/>
</dbReference>
<dbReference type="Pfam" id="PF18139">
    <property type="entry name" value="LSDAT_euk"/>
    <property type="match status" value="1"/>
</dbReference>
<evidence type="ECO:0000259" key="12">
    <source>
        <dbReference type="Pfam" id="PF18139"/>
    </source>
</evidence>
<dbReference type="GO" id="GO:0005261">
    <property type="term" value="F:monoatomic cation channel activity"/>
    <property type="evidence" value="ECO:0007669"/>
    <property type="project" value="TreeGrafter"/>
</dbReference>
<feature type="transmembrane region" description="Helical" evidence="10">
    <location>
        <begin position="856"/>
        <end position="876"/>
    </location>
</feature>
<feature type="region of interest" description="Disordered" evidence="9">
    <location>
        <begin position="1"/>
        <end position="49"/>
    </location>
</feature>
<dbReference type="GO" id="GO:0030001">
    <property type="term" value="P:metal ion transport"/>
    <property type="evidence" value="ECO:0007669"/>
    <property type="project" value="TreeGrafter"/>
</dbReference>
<evidence type="ECO:0000256" key="5">
    <source>
        <dbReference type="ARBA" id="ARBA00023065"/>
    </source>
</evidence>
<reference evidence="14" key="1">
    <citation type="submission" date="2021-01" db="UniProtKB">
        <authorList>
            <consortium name="EnsemblMetazoa"/>
        </authorList>
    </citation>
    <scope>IDENTIFICATION</scope>
</reference>
<feature type="transmembrane region" description="Helical" evidence="10">
    <location>
        <begin position="830"/>
        <end position="850"/>
    </location>
</feature>
<keyword evidence="5" id="KW-0406">Ion transport</keyword>
<dbReference type="GeneID" id="136824587"/>
<dbReference type="InterPro" id="IPR057366">
    <property type="entry name" value="TRPM-like"/>
</dbReference>
<evidence type="ECO:0000313" key="15">
    <source>
        <dbReference type="Proteomes" id="UP000594262"/>
    </source>
</evidence>
<dbReference type="InterPro" id="IPR041491">
    <property type="entry name" value="TRPM_SLOG"/>
</dbReference>
<dbReference type="Pfam" id="PF00520">
    <property type="entry name" value="Ion_trans"/>
    <property type="match status" value="1"/>
</dbReference>
<dbReference type="EnsemblMetazoa" id="CLYHEMT012829.1">
    <property type="protein sequence ID" value="CLYHEMP012829.1"/>
    <property type="gene ID" value="CLYHEMG012829"/>
</dbReference>
<keyword evidence="3 10" id="KW-0812">Transmembrane</keyword>
<evidence type="ECO:0000313" key="14">
    <source>
        <dbReference type="EnsemblMetazoa" id="CLYHEMP012829.1"/>
    </source>
</evidence>
<comment type="subcellular location">
    <subcellularLocation>
        <location evidence="1">Membrane</location>
        <topology evidence="1">Multi-pass membrane protein</topology>
    </subcellularLocation>
</comment>
<feature type="domain" description="TRPM SLOG" evidence="12">
    <location>
        <begin position="99"/>
        <end position="297"/>
    </location>
</feature>
<dbReference type="AlphaFoldDB" id="A0A7M5WTC7"/>
<keyword evidence="6 10" id="KW-0472">Membrane</keyword>
<dbReference type="PANTHER" id="PTHR13800">
    <property type="entry name" value="TRANSIENT RECEPTOR POTENTIAL CATION CHANNEL, SUBFAMILY M, MEMBER 6"/>
    <property type="match status" value="1"/>
</dbReference>
<accession>A0A7M5WTC7</accession>
<dbReference type="RefSeq" id="XP_066936674.1">
    <property type="nucleotide sequence ID" value="XM_067080573.1"/>
</dbReference>
<feature type="transmembrane region" description="Helical" evidence="10">
    <location>
        <begin position="896"/>
        <end position="917"/>
    </location>
</feature>
<feature type="transmembrane region" description="Helical" evidence="10">
    <location>
        <begin position="970"/>
        <end position="992"/>
    </location>
</feature>
<evidence type="ECO:0000256" key="2">
    <source>
        <dbReference type="ARBA" id="ARBA00022448"/>
    </source>
</evidence>
<keyword evidence="8" id="KW-0175">Coiled coil</keyword>
<feature type="domain" description="Ion transport" evidence="11">
    <location>
        <begin position="781"/>
        <end position="1003"/>
    </location>
</feature>
<dbReference type="Proteomes" id="UP000594262">
    <property type="component" value="Unplaced"/>
</dbReference>
<keyword evidence="7" id="KW-0407">Ion channel</keyword>
<evidence type="ECO:0000259" key="11">
    <source>
        <dbReference type="Pfam" id="PF00520"/>
    </source>
</evidence>
<feature type="coiled-coil region" evidence="8">
    <location>
        <begin position="1094"/>
        <end position="1121"/>
    </location>
</feature>